<dbReference type="Proteomes" id="UP001162501">
    <property type="component" value="Chromosome 15"/>
</dbReference>
<proteinExistence type="predicted"/>
<protein>
    <submittedName>
        <fullName evidence="1">Uncharacterized protein</fullName>
    </submittedName>
</protein>
<gene>
    <name evidence="1" type="ORF">MRATA1EN3_LOCUS7169</name>
</gene>
<name>A0ACB0E670_RANTA</name>
<sequence length="341" mass="35688">MQVWGAGGVRTAGLSAFTDGGSGAVRRAGLACFLPWDEAASQFLSPSSSQCSGLGIRELWPRGWVLLPSSPRAPAPALGGDRGRGVGQSITLRLRSSEVNRWTSTVSPRPQTFLLCVLPACGRGRVLSYRRSAGLIHRETKTTSQSREEPGGWAGSGRGRAQAVLPALLGVLGAATPVASRVPAVAALARSDAARAQAGFLLTAGPAEVPARVRGHRVRAGHRLRRGDAGEREHRPESRAASLCAPTCFRAVALPESVRLQLVFTESFSACACVYEGGEFQKLLQVVSSQDDYSVCGRGSLLSESSPHKLAGCAASIPDAVSLSAQRDCVVIITGPLVSVE</sequence>
<reference evidence="1" key="1">
    <citation type="submission" date="2023-05" db="EMBL/GenBank/DDBJ databases">
        <authorList>
            <consortium name="ELIXIR-Norway"/>
        </authorList>
    </citation>
    <scope>NUCLEOTIDE SEQUENCE</scope>
</reference>
<evidence type="ECO:0000313" key="2">
    <source>
        <dbReference type="Proteomes" id="UP001162501"/>
    </source>
</evidence>
<organism evidence="1 2">
    <name type="scientific">Rangifer tarandus platyrhynchus</name>
    <name type="common">Svalbard reindeer</name>
    <dbReference type="NCBI Taxonomy" id="3082113"/>
    <lineage>
        <taxon>Eukaryota</taxon>
        <taxon>Metazoa</taxon>
        <taxon>Chordata</taxon>
        <taxon>Craniata</taxon>
        <taxon>Vertebrata</taxon>
        <taxon>Euteleostomi</taxon>
        <taxon>Mammalia</taxon>
        <taxon>Eutheria</taxon>
        <taxon>Laurasiatheria</taxon>
        <taxon>Artiodactyla</taxon>
        <taxon>Ruminantia</taxon>
        <taxon>Pecora</taxon>
        <taxon>Cervidae</taxon>
        <taxon>Odocoileinae</taxon>
        <taxon>Rangifer</taxon>
    </lineage>
</organism>
<evidence type="ECO:0000313" key="1">
    <source>
        <dbReference type="EMBL" id="CAI9695956.1"/>
    </source>
</evidence>
<dbReference type="EMBL" id="OX596099">
    <property type="protein sequence ID" value="CAI9695956.1"/>
    <property type="molecule type" value="Genomic_DNA"/>
</dbReference>
<accession>A0ACB0E670</accession>